<protein>
    <submittedName>
        <fullName evidence="1">Uncharacterized protein</fullName>
    </submittedName>
</protein>
<keyword evidence="2" id="KW-1185">Reference proteome</keyword>
<sequence length="101" mass="9792">MPFCPPVTGVPGVGIGSDSTSNIVRGGLSLGCGGEGRGAGPAAGEAARGRHAVPDLGALPRPASAVGCYLTAVSSGSISSIAYGIDRTVLKENAAPMSGPW</sequence>
<gene>
    <name evidence="1" type="ORF">GCM10010305_59310</name>
</gene>
<name>A0A918T853_9ACTN</name>
<comment type="caution">
    <text evidence="1">The sequence shown here is derived from an EMBL/GenBank/DDBJ whole genome shotgun (WGS) entry which is preliminary data.</text>
</comment>
<reference evidence="1" key="2">
    <citation type="submission" date="2020-09" db="EMBL/GenBank/DDBJ databases">
        <authorList>
            <person name="Sun Q."/>
            <person name="Ohkuma M."/>
        </authorList>
    </citation>
    <scope>NUCLEOTIDE SEQUENCE</scope>
    <source>
        <strain evidence="1">JCM 4518</strain>
    </source>
</reference>
<proteinExistence type="predicted"/>
<organism evidence="1 2">
    <name type="scientific">Streptomyces termitum</name>
    <dbReference type="NCBI Taxonomy" id="67368"/>
    <lineage>
        <taxon>Bacteria</taxon>
        <taxon>Bacillati</taxon>
        <taxon>Actinomycetota</taxon>
        <taxon>Actinomycetes</taxon>
        <taxon>Kitasatosporales</taxon>
        <taxon>Streptomycetaceae</taxon>
        <taxon>Streptomyces</taxon>
    </lineage>
</organism>
<dbReference type="AlphaFoldDB" id="A0A918T853"/>
<dbReference type="Proteomes" id="UP000644020">
    <property type="component" value="Unassembled WGS sequence"/>
</dbReference>
<dbReference type="EMBL" id="BMUL01000024">
    <property type="protein sequence ID" value="GHB08459.1"/>
    <property type="molecule type" value="Genomic_DNA"/>
</dbReference>
<accession>A0A918T853</accession>
<evidence type="ECO:0000313" key="2">
    <source>
        <dbReference type="Proteomes" id="UP000644020"/>
    </source>
</evidence>
<evidence type="ECO:0000313" key="1">
    <source>
        <dbReference type="EMBL" id="GHB08459.1"/>
    </source>
</evidence>
<reference evidence="1" key="1">
    <citation type="journal article" date="2014" name="Int. J. Syst. Evol. Microbiol.">
        <title>Complete genome sequence of Corynebacterium casei LMG S-19264T (=DSM 44701T), isolated from a smear-ripened cheese.</title>
        <authorList>
            <consortium name="US DOE Joint Genome Institute (JGI-PGF)"/>
            <person name="Walter F."/>
            <person name="Albersmeier A."/>
            <person name="Kalinowski J."/>
            <person name="Ruckert C."/>
        </authorList>
    </citation>
    <scope>NUCLEOTIDE SEQUENCE</scope>
    <source>
        <strain evidence="1">JCM 4518</strain>
    </source>
</reference>